<dbReference type="PROSITE" id="PS51168">
    <property type="entry name" value="CHORISMATE_MUT_2"/>
    <property type="match status" value="1"/>
</dbReference>
<evidence type="ECO:0000313" key="4">
    <source>
        <dbReference type="EMBL" id="SUV52460.1"/>
    </source>
</evidence>
<dbReference type="RefSeq" id="WP_002665082.1">
    <property type="nucleotide sequence ID" value="NZ_UFTJ01000003.1"/>
</dbReference>
<organism evidence="4 5">
    <name type="scientific">Bergeyella zoohelcum</name>
    <dbReference type="NCBI Taxonomy" id="1015"/>
    <lineage>
        <taxon>Bacteria</taxon>
        <taxon>Pseudomonadati</taxon>
        <taxon>Bacteroidota</taxon>
        <taxon>Flavobacteriia</taxon>
        <taxon>Flavobacteriales</taxon>
        <taxon>Weeksellaceae</taxon>
        <taxon>Bergeyella</taxon>
    </lineage>
</organism>
<evidence type="ECO:0000256" key="1">
    <source>
        <dbReference type="ARBA" id="ARBA00012404"/>
    </source>
</evidence>
<proteinExistence type="predicted"/>
<dbReference type="Proteomes" id="UP000255515">
    <property type="component" value="Unassembled WGS sequence"/>
</dbReference>
<dbReference type="InterPro" id="IPR002701">
    <property type="entry name" value="CM_II_prokaryot"/>
</dbReference>
<dbReference type="SMART" id="SM00830">
    <property type="entry name" value="CM_2"/>
    <property type="match status" value="1"/>
</dbReference>
<dbReference type="Gene3D" id="1.20.59.10">
    <property type="entry name" value="Chorismate mutase"/>
    <property type="match status" value="1"/>
</dbReference>
<dbReference type="InterPro" id="IPR013785">
    <property type="entry name" value="Aldolase_TIM"/>
</dbReference>
<dbReference type="InterPro" id="IPR006218">
    <property type="entry name" value="DAHP1/KDSA"/>
</dbReference>
<dbReference type="SUPFAM" id="SSF51569">
    <property type="entry name" value="Aldolase"/>
    <property type="match status" value="1"/>
</dbReference>
<dbReference type="Pfam" id="PF01817">
    <property type="entry name" value="CM_2"/>
    <property type="match status" value="1"/>
</dbReference>
<name>A0A380ZY60_9FLAO</name>
<dbReference type="GO" id="GO:0016740">
    <property type="term" value="F:transferase activity"/>
    <property type="evidence" value="ECO:0007669"/>
    <property type="project" value="UniProtKB-KW"/>
</dbReference>
<feature type="domain" description="Chorismate mutase" evidence="3">
    <location>
        <begin position="265"/>
        <end position="356"/>
    </location>
</feature>
<dbReference type="EC" id="5.4.99.5" evidence="1"/>
<dbReference type="GO" id="GO:0046417">
    <property type="term" value="P:chorismate metabolic process"/>
    <property type="evidence" value="ECO:0007669"/>
    <property type="project" value="InterPro"/>
</dbReference>
<evidence type="ECO:0000256" key="2">
    <source>
        <dbReference type="ARBA" id="ARBA00022679"/>
    </source>
</evidence>
<gene>
    <name evidence="4" type="primary">aroA_2</name>
    <name evidence="4" type="ORF">NCTC11661_01598</name>
</gene>
<dbReference type="AlphaFoldDB" id="A0A380ZY60"/>
<reference evidence="4 5" key="1">
    <citation type="submission" date="2018-06" db="EMBL/GenBank/DDBJ databases">
        <authorList>
            <consortium name="Pathogen Informatics"/>
            <person name="Doyle S."/>
        </authorList>
    </citation>
    <scope>NUCLEOTIDE SEQUENCE [LARGE SCALE GENOMIC DNA]</scope>
    <source>
        <strain evidence="4 5">NCTC11661</strain>
    </source>
</reference>
<keyword evidence="2" id="KW-0808">Transferase</keyword>
<dbReference type="InterPro" id="IPR052899">
    <property type="entry name" value="Class-I_DAHP_synthase"/>
</dbReference>
<sequence>MNLQDISKNWISTFPSPLIIAGPCSAESEQQMCSTAEKIKKNTPEVNIFRAGIWKPRTKPNGFEGVGIIGLPWLKKVKEDFGMKITTEVANAEHVKAALDHGVDILWIGARTTANPFAVQEIADALKEKDIPVLIKNPVNPDLALWLGAFERLLGAGITKLGAIHRGFSTYHKTKFRNEPNWQLAIDFMNVQPNIPFLIDPSHIMGKREGIADITQQAFSLGYDGMMIETHIRPAEAWSDANQQVTPSELKEIITGIHPPCQKHETLDKEIERHRIGISEIDEQIIRLLKDRMKFSEKIAKVKQAKNAQVFQPERWKEIMNNVMILANENQLSEDFVQKIFKSIHEESIEIQHRFIAQNK</sequence>
<accession>A0A380ZY60</accession>
<evidence type="ECO:0000313" key="5">
    <source>
        <dbReference type="Proteomes" id="UP000255515"/>
    </source>
</evidence>
<protein>
    <recommendedName>
        <fullName evidence="1">chorismate mutase</fullName>
        <ecNumber evidence="1">5.4.99.5</ecNumber>
    </recommendedName>
</protein>
<dbReference type="InterPro" id="IPR036979">
    <property type="entry name" value="CM_dom_sf"/>
</dbReference>
<dbReference type="Pfam" id="PF00793">
    <property type="entry name" value="DAHP_synth_1"/>
    <property type="match status" value="1"/>
</dbReference>
<dbReference type="SUPFAM" id="SSF48600">
    <property type="entry name" value="Chorismate mutase II"/>
    <property type="match status" value="1"/>
</dbReference>
<dbReference type="GO" id="GO:0004106">
    <property type="term" value="F:chorismate mutase activity"/>
    <property type="evidence" value="ECO:0007669"/>
    <property type="project" value="UniProtKB-EC"/>
</dbReference>
<dbReference type="Gene3D" id="3.20.20.70">
    <property type="entry name" value="Aldolase class I"/>
    <property type="match status" value="1"/>
</dbReference>
<dbReference type="PANTHER" id="PTHR43018">
    <property type="entry name" value="PHOSPHO-2-DEHYDRO-3-DEOXYHEPTONATE ALDOLASE"/>
    <property type="match status" value="1"/>
</dbReference>
<dbReference type="InterPro" id="IPR036263">
    <property type="entry name" value="Chorismate_II_sf"/>
</dbReference>
<dbReference type="EMBL" id="UFTJ01000003">
    <property type="protein sequence ID" value="SUV52460.1"/>
    <property type="molecule type" value="Genomic_DNA"/>
</dbReference>
<evidence type="ECO:0000259" key="3">
    <source>
        <dbReference type="PROSITE" id="PS51168"/>
    </source>
</evidence>
<dbReference type="PANTHER" id="PTHR43018:SF1">
    <property type="entry name" value="PROTEIN AROA(G)"/>
    <property type="match status" value="1"/>
</dbReference>